<name>A0ACC2K2N3_PERAE</name>
<sequence length="105" mass="11623">MVGGSGRCQVTEQGRRGRGGRWDAGRSSPAERKKKKRWKDKQQKLLSQAGLGKEKQACCRLDDSLQPRAVGRGKEGEKEERECRERGGSGRLVWGRSGVAARISN</sequence>
<evidence type="ECO:0000313" key="2">
    <source>
        <dbReference type="Proteomes" id="UP001234297"/>
    </source>
</evidence>
<comment type="caution">
    <text evidence="1">The sequence shown here is derived from an EMBL/GenBank/DDBJ whole genome shotgun (WGS) entry which is preliminary data.</text>
</comment>
<accession>A0ACC2K2N3</accession>
<reference evidence="1 2" key="1">
    <citation type="journal article" date="2022" name="Hortic Res">
        <title>A haplotype resolved chromosomal level avocado genome allows analysis of novel avocado genes.</title>
        <authorList>
            <person name="Nath O."/>
            <person name="Fletcher S.J."/>
            <person name="Hayward A."/>
            <person name="Shaw L.M."/>
            <person name="Masouleh A.K."/>
            <person name="Furtado A."/>
            <person name="Henry R.J."/>
            <person name="Mitter N."/>
        </authorList>
    </citation>
    <scope>NUCLEOTIDE SEQUENCE [LARGE SCALE GENOMIC DNA]</scope>
    <source>
        <strain evidence="2">cv. Hass</strain>
    </source>
</reference>
<keyword evidence="2" id="KW-1185">Reference proteome</keyword>
<organism evidence="1 2">
    <name type="scientific">Persea americana</name>
    <name type="common">Avocado</name>
    <dbReference type="NCBI Taxonomy" id="3435"/>
    <lineage>
        <taxon>Eukaryota</taxon>
        <taxon>Viridiplantae</taxon>
        <taxon>Streptophyta</taxon>
        <taxon>Embryophyta</taxon>
        <taxon>Tracheophyta</taxon>
        <taxon>Spermatophyta</taxon>
        <taxon>Magnoliopsida</taxon>
        <taxon>Magnoliidae</taxon>
        <taxon>Laurales</taxon>
        <taxon>Lauraceae</taxon>
        <taxon>Persea</taxon>
    </lineage>
</organism>
<protein>
    <submittedName>
        <fullName evidence="1">Uncharacterized protein</fullName>
    </submittedName>
</protein>
<dbReference type="Proteomes" id="UP001234297">
    <property type="component" value="Chromosome 12"/>
</dbReference>
<proteinExistence type="predicted"/>
<dbReference type="EMBL" id="CM056820">
    <property type="protein sequence ID" value="KAJ8615197.1"/>
    <property type="molecule type" value="Genomic_DNA"/>
</dbReference>
<gene>
    <name evidence="1" type="ORF">MRB53_034569</name>
</gene>
<evidence type="ECO:0000313" key="1">
    <source>
        <dbReference type="EMBL" id="KAJ8615197.1"/>
    </source>
</evidence>